<evidence type="ECO:0000259" key="2">
    <source>
        <dbReference type="Pfam" id="PF13259"/>
    </source>
</evidence>
<dbReference type="PANTHER" id="PTHR28065">
    <property type="entry name" value="FREQUENIN"/>
    <property type="match status" value="1"/>
</dbReference>
<dbReference type="PANTHER" id="PTHR28065:SF1">
    <property type="entry name" value="DUF4050 DOMAIN-CONTAINING PROTEIN"/>
    <property type="match status" value="1"/>
</dbReference>
<evidence type="ECO:0000313" key="3">
    <source>
        <dbReference type="EMBL" id="KAF2200533.1"/>
    </source>
</evidence>
<protein>
    <recommendedName>
        <fullName evidence="2">Gag1-like clamp domain-containing protein</fullName>
    </recommendedName>
</protein>
<dbReference type="AlphaFoldDB" id="A0A9P4JQ39"/>
<dbReference type="InterPro" id="IPR025124">
    <property type="entry name" value="Gag1-like_clamp"/>
</dbReference>
<evidence type="ECO:0000313" key="4">
    <source>
        <dbReference type="Proteomes" id="UP000799536"/>
    </source>
</evidence>
<proteinExistence type="predicted"/>
<sequence length="261" mass="28966">MDNDKTSARAARRLLDARIRTDWDWPNPPLPSASDEDIRNVVEFRERYYATTSPSTSDAESEENGRDSYKFDSPDAVGTAVMDKARDKKRKRRVLLEKEMEWNEGLSCFVRRRDVWTGAEAVRKFGTNTNIKHTSNGPLTAADPQEEELIPLPPSLLSGNPIRTSITPKIYPEIYNKVVVTGRTPSVPINLSDMTRALVQGWKDSGEWPPRSGPLDPLVGRKKGSAAGVGGSGTAGPFLSHHPHVKKGMESVKRIFHFNGG</sequence>
<evidence type="ECO:0000256" key="1">
    <source>
        <dbReference type="SAM" id="MobiDB-lite"/>
    </source>
</evidence>
<feature type="domain" description="Gag1-like clamp" evidence="2">
    <location>
        <begin position="68"/>
        <end position="209"/>
    </location>
</feature>
<feature type="region of interest" description="Disordered" evidence="1">
    <location>
        <begin position="203"/>
        <end position="243"/>
    </location>
</feature>
<dbReference type="OrthoDB" id="5422958at2759"/>
<comment type="caution">
    <text evidence="3">The sequence shown here is derived from an EMBL/GenBank/DDBJ whole genome shotgun (WGS) entry which is preliminary data.</text>
</comment>
<feature type="non-terminal residue" evidence="3">
    <location>
        <position position="261"/>
    </location>
</feature>
<reference evidence="3" key="1">
    <citation type="journal article" date="2020" name="Stud. Mycol.">
        <title>101 Dothideomycetes genomes: a test case for predicting lifestyles and emergence of pathogens.</title>
        <authorList>
            <person name="Haridas S."/>
            <person name="Albert R."/>
            <person name="Binder M."/>
            <person name="Bloem J."/>
            <person name="Labutti K."/>
            <person name="Salamov A."/>
            <person name="Andreopoulos B."/>
            <person name="Baker S."/>
            <person name="Barry K."/>
            <person name="Bills G."/>
            <person name="Bluhm B."/>
            <person name="Cannon C."/>
            <person name="Castanera R."/>
            <person name="Culley D."/>
            <person name="Daum C."/>
            <person name="Ezra D."/>
            <person name="Gonzalez J."/>
            <person name="Henrissat B."/>
            <person name="Kuo A."/>
            <person name="Liang C."/>
            <person name="Lipzen A."/>
            <person name="Lutzoni F."/>
            <person name="Magnuson J."/>
            <person name="Mondo S."/>
            <person name="Nolan M."/>
            <person name="Ohm R."/>
            <person name="Pangilinan J."/>
            <person name="Park H.-J."/>
            <person name="Ramirez L."/>
            <person name="Alfaro M."/>
            <person name="Sun H."/>
            <person name="Tritt A."/>
            <person name="Yoshinaga Y."/>
            <person name="Zwiers L.-H."/>
            <person name="Turgeon B."/>
            <person name="Goodwin S."/>
            <person name="Spatafora J."/>
            <person name="Crous P."/>
            <person name="Grigoriev I."/>
        </authorList>
    </citation>
    <scope>NUCLEOTIDE SEQUENCE</scope>
    <source>
        <strain evidence="3">ATCC 74209</strain>
    </source>
</reference>
<feature type="region of interest" description="Disordered" evidence="1">
    <location>
        <begin position="49"/>
        <end position="75"/>
    </location>
</feature>
<gene>
    <name evidence="3" type="ORF">GQ43DRAFT_396289</name>
</gene>
<name>A0A9P4JQ39_9PLEO</name>
<organism evidence="3 4">
    <name type="scientific">Delitschia confertaspora ATCC 74209</name>
    <dbReference type="NCBI Taxonomy" id="1513339"/>
    <lineage>
        <taxon>Eukaryota</taxon>
        <taxon>Fungi</taxon>
        <taxon>Dikarya</taxon>
        <taxon>Ascomycota</taxon>
        <taxon>Pezizomycotina</taxon>
        <taxon>Dothideomycetes</taxon>
        <taxon>Pleosporomycetidae</taxon>
        <taxon>Pleosporales</taxon>
        <taxon>Delitschiaceae</taxon>
        <taxon>Delitschia</taxon>
    </lineage>
</organism>
<keyword evidence="4" id="KW-1185">Reference proteome</keyword>
<feature type="compositionally biased region" description="Basic and acidic residues" evidence="1">
    <location>
        <begin position="63"/>
        <end position="73"/>
    </location>
</feature>
<dbReference type="EMBL" id="ML994018">
    <property type="protein sequence ID" value="KAF2200533.1"/>
    <property type="molecule type" value="Genomic_DNA"/>
</dbReference>
<dbReference type="Pfam" id="PF13259">
    <property type="entry name" value="clamp_Gag1-like"/>
    <property type="match status" value="1"/>
</dbReference>
<dbReference type="Proteomes" id="UP000799536">
    <property type="component" value="Unassembled WGS sequence"/>
</dbReference>
<dbReference type="InterPro" id="IPR053274">
    <property type="entry name" value="Fluconazole_resistance"/>
</dbReference>
<accession>A0A9P4JQ39</accession>